<dbReference type="AlphaFoldDB" id="A0AAW6RY00"/>
<dbReference type="RefSeq" id="WP_279662005.1">
    <property type="nucleotide sequence ID" value="NZ_JAOECG010000025.1"/>
</dbReference>
<organism evidence="1 2">
    <name type="scientific">Acinetobacter johnsonii</name>
    <dbReference type="NCBI Taxonomy" id="40214"/>
    <lineage>
        <taxon>Bacteria</taxon>
        <taxon>Pseudomonadati</taxon>
        <taxon>Pseudomonadota</taxon>
        <taxon>Gammaproteobacteria</taxon>
        <taxon>Moraxellales</taxon>
        <taxon>Moraxellaceae</taxon>
        <taxon>Acinetobacter</taxon>
    </lineage>
</organism>
<comment type="caution">
    <text evidence="1">The sequence shown here is derived from an EMBL/GenBank/DDBJ whole genome shotgun (WGS) entry which is preliminary data.</text>
</comment>
<evidence type="ECO:0000313" key="2">
    <source>
        <dbReference type="Proteomes" id="UP001157887"/>
    </source>
</evidence>
<name>A0AAW6RY00_ACIJO</name>
<sequence length="122" mass="14173">MLIIPLESLCETDPLLKQLLSDSEGLKVAEFDADNIPSAPYVCWQIIDAAPVQYLSDRSDMDDIYVQIDVYTSKKSTSRQIAQLLRKVIEEDCYIERFSGTEKESETNLYRVRLDTRWYEEP</sequence>
<gene>
    <name evidence="1" type="ORF">N7566_14690</name>
</gene>
<dbReference type="EMBL" id="JAOECG010000025">
    <property type="protein sequence ID" value="MDG9788204.1"/>
    <property type="molecule type" value="Genomic_DNA"/>
</dbReference>
<proteinExistence type="predicted"/>
<accession>A0AAW6RY00</accession>
<evidence type="ECO:0000313" key="1">
    <source>
        <dbReference type="EMBL" id="MDG9788204.1"/>
    </source>
</evidence>
<reference evidence="1" key="1">
    <citation type="submission" date="2022-09" db="EMBL/GenBank/DDBJ databases">
        <title>Intensive care unit water sources are persistently colonized with multi-drug resistant bacteria and are the site of extensive horizontal gene transfer of antibiotic resistance genes.</title>
        <authorList>
            <person name="Diorio-Toth L."/>
        </authorList>
    </citation>
    <scope>NUCLEOTIDE SEQUENCE</scope>
    <source>
        <strain evidence="1">GD04065</strain>
    </source>
</reference>
<dbReference type="InterPro" id="IPR021508">
    <property type="entry name" value="Gp17-like"/>
</dbReference>
<dbReference type="Pfam" id="PF11367">
    <property type="entry name" value="Tail_completion_gp17"/>
    <property type="match status" value="1"/>
</dbReference>
<dbReference type="Proteomes" id="UP001157887">
    <property type="component" value="Unassembled WGS sequence"/>
</dbReference>
<protein>
    <submittedName>
        <fullName evidence="1">DUF3168 domain-containing protein</fullName>
    </submittedName>
</protein>